<feature type="region of interest" description="Disordered" evidence="1">
    <location>
        <begin position="365"/>
        <end position="408"/>
    </location>
</feature>
<dbReference type="EMBL" id="JBHFAB010000013">
    <property type="protein sequence ID" value="MFC1418742.1"/>
    <property type="molecule type" value="Genomic_DNA"/>
</dbReference>
<keyword evidence="3" id="KW-1185">Reference proteome</keyword>
<dbReference type="Proteomes" id="UP001592531">
    <property type="component" value="Unassembled WGS sequence"/>
</dbReference>
<evidence type="ECO:0000256" key="1">
    <source>
        <dbReference type="SAM" id="MobiDB-lite"/>
    </source>
</evidence>
<accession>A0ABV6VYG1</accession>
<evidence type="ECO:0000313" key="2">
    <source>
        <dbReference type="EMBL" id="MFC1418742.1"/>
    </source>
</evidence>
<gene>
    <name evidence="2" type="ORF">ACEZDE_19195</name>
</gene>
<reference evidence="2 3" key="1">
    <citation type="submission" date="2024-09" db="EMBL/GenBank/DDBJ databases">
        <authorList>
            <person name="Lee S.D."/>
        </authorList>
    </citation>
    <scope>NUCLEOTIDE SEQUENCE [LARGE SCALE GENOMIC DNA]</scope>
    <source>
        <strain evidence="2 3">N8-3</strain>
    </source>
</reference>
<comment type="caution">
    <text evidence="2">The sequence shown here is derived from an EMBL/GenBank/DDBJ whole genome shotgun (WGS) entry which is preliminary data.</text>
</comment>
<sequence length="408" mass="41974">MPGKCGCGQLLCSCAIRAEDPLQISGNGTPDTPYLIKLVHGGKTDCAAVAACVGEHVTDLVGYDEAAGTIGLVYKGQKGCGAVTECLSEHLGPHIVYDRTSGRFEATTNCDATMACVVGRLDQLLNTTDPGGNALQVHDGKLLVKPAESGSPWDCDLTVACLAGRLGDGLAVDGSGDTARFRVQAVPGLSPTGGGLTVTDAGVRLDPQFQAQIRSAWGQVQRNQGMPLIQEKERAANPNGVVVSMNLALQLSGAKLDAGALLLEEPGIWTVSANIEFAFRANPVANYHNMIYWDVTNLIGDGSYGGVDALAVGRRYGSSKSGIAIVQPGKPVRVAMAAWRADNSGACDLVGAEIGAAKVGFLPDTGPVRSTGGPVQYGDGHGGIEQPTPMPRGDLDGQPAAPTGADDA</sequence>
<protein>
    <submittedName>
        <fullName evidence="2">Uncharacterized protein</fullName>
    </submittedName>
</protein>
<name>A0ABV6VYG1_9ACTN</name>
<dbReference type="RefSeq" id="WP_380537538.1">
    <property type="nucleotide sequence ID" value="NZ_JBHFAB010000013.1"/>
</dbReference>
<proteinExistence type="predicted"/>
<evidence type="ECO:0000313" key="3">
    <source>
        <dbReference type="Proteomes" id="UP001592531"/>
    </source>
</evidence>
<organism evidence="2 3">
    <name type="scientific">Streptacidiphilus cavernicola</name>
    <dbReference type="NCBI Taxonomy" id="3342716"/>
    <lineage>
        <taxon>Bacteria</taxon>
        <taxon>Bacillati</taxon>
        <taxon>Actinomycetota</taxon>
        <taxon>Actinomycetes</taxon>
        <taxon>Kitasatosporales</taxon>
        <taxon>Streptomycetaceae</taxon>
        <taxon>Streptacidiphilus</taxon>
    </lineage>
</organism>